<evidence type="ECO:0000256" key="4">
    <source>
        <dbReference type="SAM" id="SignalP"/>
    </source>
</evidence>
<dbReference type="OrthoDB" id="1443407at2"/>
<proteinExistence type="predicted"/>
<keyword evidence="3 4" id="KW-0732">Signal</keyword>
<dbReference type="Proteomes" id="UP000245708">
    <property type="component" value="Unassembled WGS sequence"/>
</dbReference>
<gene>
    <name evidence="5" type="ORF">C7455_10174</name>
</gene>
<evidence type="ECO:0000256" key="1">
    <source>
        <dbReference type="ARBA" id="ARBA00003989"/>
    </source>
</evidence>
<name>A0A316GML7_9RHOB</name>
<feature type="chain" id="PRO_5016406748" description="Curli production assembly/transport component CsgF" evidence="4">
    <location>
        <begin position="20"/>
        <end position="135"/>
    </location>
</feature>
<accession>A0A316GML7</accession>
<dbReference type="InterPro" id="IPR018893">
    <property type="entry name" value="T8SS_CsgF"/>
</dbReference>
<reference evidence="5 6" key="1">
    <citation type="submission" date="2018-05" db="EMBL/GenBank/DDBJ databases">
        <title>Genomic Encyclopedia of Type Strains, Phase IV (KMG-IV): sequencing the most valuable type-strain genomes for metagenomic binning, comparative biology and taxonomic classification.</title>
        <authorList>
            <person name="Goeker M."/>
        </authorList>
    </citation>
    <scope>NUCLEOTIDE SEQUENCE [LARGE SCALE GENOMIC DNA]</scope>
    <source>
        <strain evidence="5 6">DSM 16097</strain>
    </source>
</reference>
<sequence>MFKRLSVMIAICAASGVSAESLRFESVNPSFGGPPLNGSHLLGLANRQFNAPVVARTPQSDLEYFAAQIQRRSLSAIASAITANIRNLELDDPDAPLPDNFTIGDFSVLFDSVDGNVVLTLIQGDETIEIIIPEF</sequence>
<dbReference type="Pfam" id="PF10614">
    <property type="entry name" value="CsgF"/>
    <property type="match status" value="1"/>
</dbReference>
<dbReference type="EMBL" id="QGGW01000001">
    <property type="protein sequence ID" value="PWK62049.1"/>
    <property type="molecule type" value="Genomic_DNA"/>
</dbReference>
<evidence type="ECO:0000256" key="2">
    <source>
        <dbReference type="ARBA" id="ARBA00014031"/>
    </source>
</evidence>
<protein>
    <recommendedName>
        <fullName evidence="2">Curli production assembly/transport component CsgF</fullName>
    </recommendedName>
</protein>
<keyword evidence="6" id="KW-1185">Reference proteome</keyword>
<evidence type="ECO:0000256" key="3">
    <source>
        <dbReference type="ARBA" id="ARBA00022729"/>
    </source>
</evidence>
<dbReference type="AlphaFoldDB" id="A0A316GML7"/>
<organism evidence="5 6">
    <name type="scientific">Roseicyclus mahoneyensis</name>
    <dbReference type="NCBI Taxonomy" id="164332"/>
    <lineage>
        <taxon>Bacteria</taxon>
        <taxon>Pseudomonadati</taxon>
        <taxon>Pseudomonadota</taxon>
        <taxon>Alphaproteobacteria</taxon>
        <taxon>Rhodobacterales</taxon>
        <taxon>Roseobacteraceae</taxon>
        <taxon>Roseicyclus</taxon>
    </lineage>
</organism>
<comment type="function">
    <text evidence="1">May be involved in the biogenesis of curli organelles.</text>
</comment>
<evidence type="ECO:0000313" key="6">
    <source>
        <dbReference type="Proteomes" id="UP000245708"/>
    </source>
</evidence>
<feature type="signal peptide" evidence="4">
    <location>
        <begin position="1"/>
        <end position="19"/>
    </location>
</feature>
<comment type="caution">
    <text evidence="5">The sequence shown here is derived from an EMBL/GenBank/DDBJ whole genome shotgun (WGS) entry which is preliminary data.</text>
</comment>
<evidence type="ECO:0000313" key="5">
    <source>
        <dbReference type="EMBL" id="PWK62049.1"/>
    </source>
</evidence>
<dbReference type="RefSeq" id="WP_109663989.1">
    <property type="nucleotide sequence ID" value="NZ_QGGW01000001.1"/>
</dbReference>